<dbReference type="GO" id="GO:0051603">
    <property type="term" value="P:proteolysis involved in protein catabolic process"/>
    <property type="evidence" value="ECO:0007669"/>
    <property type="project" value="TreeGrafter"/>
</dbReference>
<reference evidence="8" key="2">
    <citation type="submission" date="2020-09" db="EMBL/GenBank/DDBJ databases">
        <authorList>
            <person name="Sun Q."/>
            <person name="Kim S."/>
        </authorList>
    </citation>
    <scope>NUCLEOTIDE SEQUENCE</scope>
    <source>
        <strain evidence="8">KCTC 12711</strain>
    </source>
</reference>
<feature type="domain" description="LysM" evidence="7">
    <location>
        <begin position="407"/>
        <end position="454"/>
    </location>
</feature>
<dbReference type="InterPro" id="IPR001915">
    <property type="entry name" value="Peptidase_M48"/>
</dbReference>
<dbReference type="PANTHER" id="PTHR22726">
    <property type="entry name" value="METALLOENDOPEPTIDASE OMA1"/>
    <property type="match status" value="1"/>
</dbReference>
<dbReference type="AlphaFoldDB" id="A0A918VJE4"/>
<comment type="cofactor">
    <cofactor evidence="1">
        <name>Zn(2+)</name>
        <dbReference type="ChEBI" id="CHEBI:29105"/>
    </cofactor>
</comment>
<dbReference type="PROSITE" id="PS51782">
    <property type="entry name" value="LYSM"/>
    <property type="match status" value="1"/>
</dbReference>
<dbReference type="GO" id="GO:0004222">
    <property type="term" value="F:metalloendopeptidase activity"/>
    <property type="evidence" value="ECO:0007669"/>
    <property type="project" value="InterPro"/>
</dbReference>
<evidence type="ECO:0000256" key="3">
    <source>
        <dbReference type="ARBA" id="ARBA00022723"/>
    </source>
</evidence>
<evidence type="ECO:0000256" key="2">
    <source>
        <dbReference type="ARBA" id="ARBA00022670"/>
    </source>
</evidence>
<proteinExistence type="predicted"/>
<evidence type="ECO:0000259" key="7">
    <source>
        <dbReference type="PROSITE" id="PS51782"/>
    </source>
</evidence>
<dbReference type="Pfam" id="PF01476">
    <property type="entry name" value="LysM"/>
    <property type="match status" value="1"/>
</dbReference>
<evidence type="ECO:0000256" key="6">
    <source>
        <dbReference type="ARBA" id="ARBA00023049"/>
    </source>
</evidence>
<dbReference type="InterPro" id="IPR051156">
    <property type="entry name" value="Mito/Outer_Membr_Metalloprot"/>
</dbReference>
<dbReference type="Pfam" id="PF01435">
    <property type="entry name" value="Peptidase_M48"/>
    <property type="match status" value="1"/>
</dbReference>
<evidence type="ECO:0000313" key="9">
    <source>
        <dbReference type="Proteomes" id="UP000614811"/>
    </source>
</evidence>
<sequence>MTGRPTLARSESWEIDQGARYHQEILKQYQVYEDPELQAYVDRIGQKLAKQSHRSHLNFTFTLLDSPEVNAFALPGGYVYVTRGIMAYMTKESHLAGVIGHEIGHVSGLHGAERAAQQPIVAGATLVVGVATGSGDLMQASQMLGGALMSGYGRNQELESDALGAEYIAKTNYNPDDMIDVIGILKNQELFARQKAEEQGIAYQGYHGLFSTHPRNDQRLQQVIREAAKYRDTANPEPDDGEFLRLTNGMAYGQSESQGIVRGNKFYHKDLDLYVEFPIGWQVINQQAVLGAVSPDRTKVVQMQMDSVAPPVNAGGYLQSKFGSVSNSQSVPTSEDQAVAAVATQTDPNTGQQRSQLVGLVTRGGQAFVVSAAGKTYLPDQEFLSVTKSIRRLTKAEQPLARGREIKLITAKRGDTIASLAAKSNLDEYAVEQIRLINNLYPNGEPQAGQAIKIIK</sequence>
<keyword evidence="6" id="KW-0482">Metalloprotease</keyword>
<protein>
    <recommendedName>
        <fullName evidence="7">LysM domain-containing protein</fullName>
    </recommendedName>
</protein>
<keyword evidence="3" id="KW-0479">Metal-binding</keyword>
<dbReference type="Gene3D" id="3.30.2010.10">
    <property type="entry name" value="Metalloproteases ('zincins'), catalytic domain"/>
    <property type="match status" value="1"/>
</dbReference>
<gene>
    <name evidence="8" type="ORF">GCM10008090_11220</name>
</gene>
<evidence type="ECO:0000256" key="5">
    <source>
        <dbReference type="ARBA" id="ARBA00022833"/>
    </source>
</evidence>
<dbReference type="CDD" id="cd00118">
    <property type="entry name" value="LysM"/>
    <property type="match status" value="1"/>
</dbReference>
<keyword evidence="5" id="KW-0862">Zinc</keyword>
<keyword evidence="9" id="KW-1185">Reference proteome</keyword>
<dbReference type="PANTHER" id="PTHR22726:SF24">
    <property type="entry name" value="M48 FAMILY METALLOPEPTIDASE"/>
    <property type="match status" value="1"/>
</dbReference>
<keyword evidence="2" id="KW-0645">Protease</keyword>
<dbReference type="Proteomes" id="UP000614811">
    <property type="component" value="Unassembled WGS sequence"/>
</dbReference>
<dbReference type="EMBL" id="BMXA01000002">
    <property type="protein sequence ID" value="GHA03766.1"/>
    <property type="molecule type" value="Genomic_DNA"/>
</dbReference>
<dbReference type="InterPro" id="IPR018392">
    <property type="entry name" value="LysM"/>
</dbReference>
<evidence type="ECO:0000256" key="4">
    <source>
        <dbReference type="ARBA" id="ARBA00022801"/>
    </source>
</evidence>
<dbReference type="GO" id="GO:0016020">
    <property type="term" value="C:membrane"/>
    <property type="evidence" value="ECO:0007669"/>
    <property type="project" value="TreeGrafter"/>
</dbReference>
<name>A0A918VJE4_9GAMM</name>
<dbReference type="GO" id="GO:0046872">
    <property type="term" value="F:metal ion binding"/>
    <property type="evidence" value="ECO:0007669"/>
    <property type="project" value="UniProtKB-KW"/>
</dbReference>
<organism evidence="8 9">
    <name type="scientific">Arenicella chitinivorans</name>
    <dbReference type="NCBI Taxonomy" id="1329800"/>
    <lineage>
        <taxon>Bacteria</taxon>
        <taxon>Pseudomonadati</taxon>
        <taxon>Pseudomonadota</taxon>
        <taxon>Gammaproteobacteria</taxon>
        <taxon>Arenicellales</taxon>
        <taxon>Arenicellaceae</taxon>
        <taxon>Arenicella</taxon>
    </lineage>
</organism>
<evidence type="ECO:0000256" key="1">
    <source>
        <dbReference type="ARBA" id="ARBA00001947"/>
    </source>
</evidence>
<evidence type="ECO:0000313" key="8">
    <source>
        <dbReference type="EMBL" id="GHA03766.1"/>
    </source>
</evidence>
<keyword evidence="4" id="KW-0378">Hydrolase</keyword>
<comment type="caution">
    <text evidence="8">The sequence shown here is derived from an EMBL/GenBank/DDBJ whole genome shotgun (WGS) entry which is preliminary data.</text>
</comment>
<reference evidence="8" key="1">
    <citation type="journal article" date="2014" name="Int. J. Syst. Evol. Microbiol.">
        <title>Complete genome sequence of Corynebacterium casei LMG S-19264T (=DSM 44701T), isolated from a smear-ripened cheese.</title>
        <authorList>
            <consortium name="US DOE Joint Genome Institute (JGI-PGF)"/>
            <person name="Walter F."/>
            <person name="Albersmeier A."/>
            <person name="Kalinowski J."/>
            <person name="Ruckert C."/>
        </authorList>
    </citation>
    <scope>NUCLEOTIDE SEQUENCE</scope>
    <source>
        <strain evidence="8">KCTC 12711</strain>
    </source>
</reference>
<accession>A0A918VJE4</accession>